<sequence length="1400" mass="153564">MKHNRIGLDVGSTTLKVVVLDDHDNICFSTYVRHNARIRETLSVVFSELGERFGDELFSLTITGSVGLGIAERTQIPFVQEVVASTAYVRRYHPQATTLIDIGGEDAKVVFLKGETPDMRMNSNCAGGTGAFIDQMALLLDTTPAGLDRLAQRAVRIHPIASRCGVFAKTDIQNLLAKNVSREEIAASIFHAVAVQTVVTLSHGCDIEAPVLFCGGPLAFLPSLRKAFAEYLHLDGTQTICPADAQLLPAWGTALSGTDASLRAADEWLAVIAANTTRGDRTYKALPAIFENEEAHTAWRRQRNTGTFRSVPIPPGRIGITLGIDSGSTTTKIAAFDDRQQLLFTHYAPNNGNPIAAVGQGLRELLAACRTAGADPVVEGSCVTGYGEDLIKAAFGLDAGVIETIAHYLAAKEITPDVSFILDIGGQDMKAIFVEHGAVTRMEINEACSSGCGSFIETFARSLGSGVGEFAAQACTASHPCDLGTRCTVFMNSRVKQMLREGASMADIAAGLSYSVVKNCLYKVLKLRSADEMGGRIVVQGGTMRNDAVVRAFERLTGREVFRSDRPEMMGAFGCALYAGRLRSSGVSLEQLLETASCTSDMLQCRGCENRCMVTRYRFSGGNTYYSGNKCERHFSNKGSCDVQGENAYAEKLRLLFDRSGFREGCPVVGIPRCLNTYEEYPFWHTLLSDCGISVVLSDPSNMRTYEHNVRRVMSDNICFPAKLVHAHISDLVEKGVDRILMPYVVYEQPDGKEINSYSCPIVAGYSDVVRSVDNLSIPLDSPTVSFRNEKRLYRQCSDYLVSLGVARRKIRTAFRRALDEQRAFARQLRELNGGILRRSRDAGRLTLLVAGRPYHADPLIQHKIAEMVAGMGVDVITDDIVRGENISTADTHYVAQWAYANRILRAAAWASRQDRNVQFVELTSFGCGPDALLTDEVRDLLGRHGKSLTLLKIDDVSNTGSLKLRIRSLIESLKLGHASQAAPRPFVTTPDFGERDRKRKILVPFFTPFISPLIPALLKRAGYEAENLPMSTQASVESGLRYANNEICYPATLIVGDIVNALQSGRHDPTETAVAITQTGGQCRASNYIALIRKGLVNAGFADVPVISVSPGSGLQTTQPGFRIPWLRVFRGAIGAVLFTDCLARLYYATAVRETEPGEAASLRDWYLEDAKMILESESESNILDAFAETLGFAVEAFSRKCRPIERPKVGIVGEIFLKFNPFAQKGLIDWLTDRRIEAVSPILTDFFMQGFVNREIRNRSGLDSSRIPGWLLRQGAGRMQRLIGRFNGIASKFPYFQPIGNVYESAEAASEVISLNAQFGEGWLLPGEVAMFARHGVRNVVSLQPFGCIANHIVSKGVEKRIRGLYPQMNLLSLDFDGSVSDVNIMNRLLLFVNNLEN</sequence>
<dbReference type="InterPro" id="IPR018709">
    <property type="entry name" value="CoA_activase_DUF2229"/>
</dbReference>
<dbReference type="CDD" id="cd24035">
    <property type="entry name" value="ASKHA_NBD_O66634-like_rpt2"/>
    <property type="match status" value="1"/>
</dbReference>
<comment type="caution">
    <text evidence="3">The sequence shown here is derived from an EMBL/GenBank/DDBJ whole genome shotgun (WGS) entry which is preliminary data.</text>
</comment>
<dbReference type="PANTHER" id="PTHR32329:SF4">
    <property type="entry name" value="ACTIVATOR OF 2-HYDROXYACYL-COA DEHYDRATASE"/>
    <property type="match status" value="1"/>
</dbReference>
<dbReference type="InterPro" id="IPR043129">
    <property type="entry name" value="ATPase_NBD"/>
</dbReference>
<dbReference type="Pfam" id="PF01869">
    <property type="entry name" value="BcrAD_BadFG"/>
    <property type="match status" value="2"/>
</dbReference>
<dbReference type="InterPro" id="IPR051805">
    <property type="entry name" value="Dehydratase_Activator_Redct"/>
</dbReference>
<reference evidence="3 4" key="1">
    <citation type="submission" date="2020-08" db="EMBL/GenBank/DDBJ databases">
        <title>Genome public.</title>
        <authorList>
            <person name="Liu C."/>
            <person name="Sun Q."/>
        </authorList>
    </citation>
    <scope>NUCLEOTIDE SEQUENCE [LARGE SCALE GENOMIC DNA]</scope>
    <source>
        <strain evidence="3 4">New-7</strain>
    </source>
</reference>
<feature type="domain" description="DUF2229" evidence="2">
    <location>
        <begin position="669"/>
        <end position="881"/>
    </location>
</feature>
<accession>A0ABR7CLY2</accession>
<name>A0ABR7CLY2_9BACT</name>
<protein>
    <submittedName>
        <fullName evidence="3">2-hydroxyacyl-CoA dehydratase</fullName>
    </submittedName>
</protein>
<feature type="domain" description="ATPase BadF/BadG/BcrA/BcrD type" evidence="1">
    <location>
        <begin position="6"/>
        <end position="256"/>
    </location>
</feature>
<dbReference type="RefSeq" id="WP_118655733.1">
    <property type="nucleotide sequence ID" value="NZ_JACOOK010000003.1"/>
</dbReference>
<dbReference type="Pfam" id="PF09989">
    <property type="entry name" value="DUF2229"/>
    <property type="match status" value="1"/>
</dbReference>
<dbReference type="EMBL" id="JACOOK010000003">
    <property type="protein sequence ID" value="MBC5616624.1"/>
    <property type="molecule type" value="Genomic_DNA"/>
</dbReference>
<keyword evidence="4" id="KW-1185">Reference proteome</keyword>
<dbReference type="InterPro" id="IPR002731">
    <property type="entry name" value="ATPase_BadF"/>
</dbReference>
<evidence type="ECO:0000259" key="2">
    <source>
        <dbReference type="Pfam" id="PF09989"/>
    </source>
</evidence>
<evidence type="ECO:0000313" key="4">
    <source>
        <dbReference type="Proteomes" id="UP000636891"/>
    </source>
</evidence>
<dbReference type="SUPFAM" id="SSF53067">
    <property type="entry name" value="Actin-like ATPase domain"/>
    <property type="match status" value="2"/>
</dbReference>
<feature type="domain" description="ATPase BadF/BadG/BcrA/BcrD type" evidence="1">
    <location>
        <begin position="322"/>
        <end position="579"/>
    </location>
</feature>
<gene>
    <name evidence="3" type="ORF">H8S08_06270</name>
</gene>
<organism evidence="3 4">
    <name type="scientific">Alistipes hominis</name>
    <dbReference type="NCBI Taxonomy" id="2763015"/>
    <lineage>
        <taxon>Bacteria</taxon>
        <taxon>Pseudomonadati</taxon>
        <taxon>Bacteroidota</taxon>
        <taxon>Bacteroidia</taxon>
        <taxon>Bacteroidales</taxon>
        <taxon>Rikenellaceae</taxon>
        <taxon>Alistipes</taxon>
    </lineage>
</organism>
<evidence type="ECO:0000259" key="1">
    <source>
        <dbReference type="Pfam" id="PF01869"/>
    </source>
</evidence>
<proteinExistence type="predicted"/>
<evidence type="ECO:0000313" key="3">
    <source>
        <dbReference type="EMBL" id="MBC5616624.1"/>
    </source>
</evidence>
<dbReference type="CDD" id="cd24034">
    <property type="entry name" value="ASKHA_NBD_O66634-like_rpt1"/>
    <property type="match status" value="1"/>
</dbReference>
<dbReference type="Proteomes" id="UP000636891">
    <property type="component" value="Unassembled WGS sequence"/>
</dbReference>
<dbReference type="PANTHER" id="PTHR32329">
    <property type="entry name" value="BIFUNCTIONAL PROTEIN [INCLUDES 2-HYDROXYACYL-COA DEHYDRATASE (N-TER) AND ITS ACTIVATOR DOMAIN (C_TERM)-RELATED"/>
    <property type="match status" value="1"/>
</dbReference>
<dbReference type="Gene3D" id="3.30.420.40">
    <property type="match status" value="4"/>
</dbReference>